<dbReference type="PANTHER" id="PTHR16950">
    <property type="entry name" value="ZINC TRANSPORTER SLC39A7 HISTIDINE-RICH MEMBRANE PROTEIN KE4"/>
    <property type="match status" value="1"/>
</dbReference>
<dbReference type="OrthoDB" id="200954at2759"/>
<keyword evidence="4 7" id="KW-1133">Transmembrane helix</keyword>
<dbReference type="EMBL" id="CAJPVJ010016796">
    <property type="protein sequence ID" value="CAG2176353.1"/>
    <property type="molecule type" value="Genomic_DNA"/>
</dbReference>
<feature type="transmembrane region" description="Helical" evidence="7">
    <location>
        <begin position="246"/>
        <end position="266"/>
    </location>
</feature>
<comment type="similarity">
    <text evidence="6">Belongs to the ZIP transporter (TC 2.A.5) family. KE4/Catsup subfamily.</text>
</comment>
<protein>
    <recommendedName>
        <fullName evidence="10">Zinc transporter</fullName>
    </recommendedName>
</protein>
<reference evidence="8" key="1">
    <citation type="submission" date="2020-11" db="EMBL/GenBank/DDBJ databases">
        <authorList>
            <person name="Tran Van P."/>
        </authorList>
    </citation>
    <scope>NUCLEOTIDE SEQUENCE</scope>
</reference>
<dbReference type="GO" id="GO:0016020">
    <property type="term" value="C:membrane"/>
    <property type="evidence" value="ECO:0007669"/>
    <property type="project" value="UniProtKB-SubCell"/>
</dbReference>
<evidence type="ECO:0000256" key="2">
    <source>
        <dbReference type="ARBA" id="ARBA00022448"/>
    </source>
</evidence>
<keyword evidence="9" id="KW-1185">Reference proteome</keyword>
<feature type="transmembrane region" description="Helical" evidence="7">
    <location>
        <begin position="27"/>
        <end position="49"/>
    </location>
</feature>
<dbReference type="InterPro" id="IPR003689">
    <property type="entry name" value="ZIP"/>
</dbReference>
<feature type="transmembrane region" description="Helical" evidence="7">
    <location>
        <begin position="61"/>
        <end position="82"/>
    </location>
</feature>
<dbReference type="EMBL" id="OC931621">
    <property type="protein sequence ID" value="CAD7659191.1"/>
    <property type="molecule type" value="Genomic_DNA"/>
</dbReference>
<dbReference type="Pfam" id="PF02535">
    <property type="entry name" value="Zip"/>
    <property type="match status" value="1"/>
</dbReference>
<sequence>TKFITEAKADITVSIEQLNETYPQLPVWSSALSTTFIISVVPYMILFLIPLNANTPQYVSHLRICLGLAAGGLLGDAFLHLIPESLNANNSADHLSVGLWILGGFLGFFIIEKIVRLVKNYSISARSSRKEVAVNGNHNNNQICNNKSAFTNECPVICDKMQTKQDLKENPVLDNYKDIDISGYLNLVADLVHNFTDGLAIGSSFMAGHNVGLVTGIAIMVHEIPHEIGDYAVLIKSGCSQKRAMSLQLLTAIGALTGTVVSLALGNTGDMSGSWVLPFTGGGFVYIGTVTILPELTQQTDLIQTFKELFALLFGIFIMVLIV</sequence>
<evidence type="ECO:0000256" key="1">
    <source>
        <dbReference type="ARBA" id="ARBA00004141"/>
    </source>
</evidence>
<dbReference type="AlphaFoldDB" id="A0A7R9MFN5"/>
<evidence type="ECO:0000256" key="7">
    <source>
        <dbReference type="SAM" id="Phobius"/>
    </source>
</evidence>
<evidence type="ECO:0000313" key="8">
    <source>
        <dbReference type="EMBL" id="CAD7659191.1"/>
    </source>
</evidence>
<dbReference type="GO" id="GO:0005385">
    <property type="term" value="F:zinc ion transmembrane transporter activity"/>
    <property type="evidence" value="ECO:0007669"/>
    <property type="project" value="TreeGrafter"/>
</dbReference>
<proteinExistence type="inferred from homology"/>
<evidence type="ECO:0000256" key="5">
    <source>
        <dbReference type="ARBA" id="ARBA00023136"/>
    </source>
</evidence>
<feature type="transmembrane region" description="Helical" evidence="7">
    <location>
        <begin position="272"/>
        <end position="293"/>
    </location>
</feature>
<keyword evidence="2" id="KW-0813">Transport</keyword>
<dbReference type="GO" id="GO:0006882">
    <property type="term" value="P:intracellular zinc ion homeostasis"/>
    <property type="evidence" value="ECO:0007669"/>
    <property type="project" value="TreeGrafter"/>
</dbReference>
<dbReference type="Proteomes" id="UP000728032">
    <property type="component" value="Unassembled WGS sequence"/>
</dbReference>
<feature type="non-terminal residue" evidence="8">
    <location>
        <position position="323"/>
    </location>
</feature>
<comment type="subcellular location">
    <subcellularLocation>
        <location evidence="1">Membrane</location>
        <topology evidence="1">Multi-pass membrane protein</topology>
    </subcellularLocation>
</comment>
<evidence type="ECO:0000256" key="6">
    <source>
        <dbReference type="ARBA" id="ARBA00038485"/>
    </source>
</evidence>
<name>A0A7R9MFN5_9ACAR</name>
<evidence type="ECO:0008006" key="10">
    <source>
        <dbReference type="Google" id="ProtNLM"/>
    </source>
</evidence>
<organism evidence="8">
    <name type="scientific">Oppiella nova</name>
    <dbReference type="NCBI Taxonomy" id="334625"/>
    <lineage>
        <taxon>Eukaryota</taxon>
        <taxon>Metazoa</taxon>
        <taxon>Ecdysozoa</taxon>
        <taxon>Arthropoda</taxon>
        <taxon>Chelicerata</taxon>
        <taxon>Arachnida</taxon>
        <taxon>Acari</taxon>
        <taxon>Acariformes</taxon>
        <taxon>Sarcoptiformes</taxon>
        <taxon>Oribatida</taxon>
        <taxon>Brachypylina</taxon>
        <taxon>Oppioidea</taxon>
        <taxon>Oppiidae</taxon>
        <taxon>Oppiella</taxon>
    </lineage>
</organism>
<dbReference type="PANTHER" id="PTHR16950:SF25">
    <property type="entry name" value="ZINC TRANSPORTER SLC39A7"/>
    <property type="match status" value="1"/>
</dbReference>
<feature type="transmembrane region" description="Helical" evidence="7">
    <location>
        <begin position="94"/>
        <end position="111"/>
    </location>
</feature>
<keyword evidence="5 7" id="KW-0472">Membrane</keyword>
<accession>A0A7R9MFN5</accession>
<feature type="transmembrane region" description="Helical" evidence="7">
    <location>
        <begin position="305"/>
        <end position="322"/>
    </location>
</feature>
<keyword evidence="3 7" id="KW-0812">Transmembrane</keyword>
<evidence type="ECO:0000313" key="9">
    <source>
        <dbReference type="Proteomes" id="UP000728032"/>
    </source>
</evidence>
<gene>
    <name evidence="8" type="ORF">ONB1V03_LOCUS15787</name>
</gene>
<evidence type="ECO:0000256" key="3">
    <source>
        <dbReference type="ARBA" id="ARBA00022692"/>
    </source>
</evidence>
<evidence type="ECO:0000256" key="4">
    <source>
        <dbReference type="ARBA" id="ARBA00022989"/>
    </source>
</evidence>